<evidence type="ECO:0000313" key="3">
    <source>
        <dbReference type="EMBL" id="OBS09377.1"/>
    </source>
</evidence>
<reference evidence="3 4" key="1">
    <citation type="journal article" date="2014" name="Genome Announc.">
        <title>Draft Genome Sequence of the Iron-Oxidizing, Acidophilic, and Halotolerant 'Thiobacillus prosperus' Type Strain DSM 5130.</title>
        <authorList>
            <person name="Ossandon F.J."/>
            <person name="Cardenas J.P."/>
            <person name="Corbett M."/>
            <person name="Quatrini R."/>
            <person name="Holmes D.S."/>
            <person name="Watkin E."/>
        </authorList>
    </citation>
    <scope>NUCLEOTIDE SEQUENCE [LARGE SCALE GENOMIC DNA]</scope>
    <source>
        <strain evidence="3 4">DSM 5130</strain>
    </source>
</reference>
<protein>
    <recommendedName>
        <fullName evidence="5">TIGR02186 family protein</fullName>
    </recommendedName>
</protein>
<keyword evidence="1" id="KW-0472">Membrane</keyword>
<feature type="transmembrane region" description="Helical" evidence="1">
    <location>
        <begin position="232"/>
        <end position="254"/>
    </location>
</feature>
<feature type="signal peptide" evidence="2">
    <location>
        <begin position="1"/>
        <end position="19"/>
    </location>
</feature>
<dbReference type="InterPro" id="IPR019088">
    <property type="entry name" value="CHP02186-rel_TM"/>
</dbReference>
<dbReference type="OrthoDB" id="9815212at2"/>
<keyword evidence="1" id="KW-0812">Transmembrane</keyword>
<organism evidence="3 4">
    <name type="scientific">Acidihalobacter prosperus</name>
    <dbReference type="NCBI Taxonomy" id="160660"/>
    <lineage>
        <taxon>Bacteria</taxon>
        <taxon>Pseudomonadati</taxon>
        <taxon>Pseudomonadota</taxon>
        <taxon>Gammaproteobacteria</taxon>
        <taxon>Chromatiales</taxon>
        <taxon>Ectothiorhodospiraceae</taxon>
        <taxon>Acidihalobacter</taxon>
    </lineage>
</organism>
<dbReference type="AlphaFoldDB" id="A0A1A6C483"/>
<evidence type="ECO:0000256" key="2">
    <source>
        <dbReference type="SAM" id="SignalP"/>
    </source>
</evidence>
<dbReference type="RefSeq" id="WP_038088121.1">
    <property type="nucleotide sequence ID" value="NZ_JQSG02000003.1"/>
</dbReference>
<accession>A0A1A6C483</accession>
<evidence type="ECO:0008006" key="5">
    <source>
        <dbReference type="Google" id="ProtNLM"/>
    </source>
</evidence>
<dbReference type="EMBL" id="JQSG02000003">
    <property type="protein sequence ID" value="OBS09377.1"/>
    <property type="molecule type" value="Genomic_DNA"/>
</dbReference>
<dbReference type="Proteomes" id="UP000029273">
    <property type="component" value="Unassembled WGS sequence"/>
</dbReference>
<evidence type="ECO:0000313" key="4">
    <source>
        <dbReference type="Proteomes" id="UP000029273"/>
    </source>
</evidence>
<proteinExistence type="predicted"/>
<name>A0A1A6C483_9GAMM</name>
<dbReference type="Pfam" id="PF09608">
    <property type="entry name" value="Alph_Pro_TM"/>
    <property type="match status" value="1"/>
</dbReference>
<feature type="chain" id="PRO_5008343237" description="TIGR02186 family protein" evidence="2">
    <location>
        <begin position="20"/>
        <end position="260"/>
    </location>
</feature>
<evidence type="ECO:0000256" key="1">
    <source>
        <dbReference type="SAM" id="Phobius"/>
    </source>
</evidence>
<gene>
    <name evidence="3" type="ORF">Thpro_021705</name>
</gene>
<keyword evidence="2" id="KW-0732">Signal</keyword>
<keyword evidence="1" id="KW-1133">Transmembrane helix</keyword>
<comment type="caution">
    <text evidence="3">The sequence shown here is derived from an EMBL/GenBank/DDBJ whole genome shotgun (WGS) entry which is preliminary data.</text>
</comment>
<keyword evidence="4" id="KW-1185">Reference proteome</keyword>
<sequence>MKTRLAFAALALLPMLAQAQTQTQSPSAPASRPNLVTELTRDHVDISTRYTGDEITLFGAMSEPAQVVVKVTSPDQPVSIKQKGRVGPFWLSVAKYDIDRTPGLYFLLSSAPVDKILPPGQRSRYGLGLDDAITGMKISPAPTDAKTLQAALLKLKRGHHQYVVDGNAVKILGQRLYSTTIKLPAQLPLGAYRVDIYLVRDGKVVATEHRKIDVAEVRIEHWVSSIANNRSWLFGISFTLAVMALGLFLGVVMGRGGKKA</sequence>